<proteinExistence type="predicted"/>
<dbReference type="EMBL" id="JACEFO010002806">
    <property type="protein sequence ID" value="KAF8648593.1"/>
    <property type="molecule type" value="Genomic_DNA"/>
</dbReference>
<gene>
    <name evidence="1" type="ORF">HU200_064637</name>
</gene>
<dbReference type="Proteomes" id="UP000636709">
    <property type="component" value="Unassembled WGS sequence"/>
</dbReference>
<sequence length="359" mass="40207">MPSLRTVTLERSAIRNNKTLCIICQVASHSAVYKINILDGRVMCHDKALRPHCILETSMCDVEVGILNRLHRPWHFVCDSTFIYAAPSIENKVYTCCLDQGNINHTVSTWPVGVEFLLVVRVGSKVVGISDSFRNVYHLSQGEWTCHKTSGLPDLDKKVVLSGYVVLSSSTFMVSNAENNYCFLHDKWSVVKPFLKPELLPSGWQLLPSGWPMSACLSEGCMFAKGFVYTCSYGGLDAYELVEQGDSYYLGERVGLQFSWWNCWECNRMCLEYIGEDTSSGAIMFCVVTGDYFLLLSGLEDVRPVRITTVQVKTEEMPDGKLKPKTMSHVDIGTIFVEWYGGAVWTRDCFAAATASIQA</sequence>
<organism evidence="1 2">
    <name type="scientific">Digitaria exilis</name>
    <dbReference type="NCBI Taxonomy" id="1010633"/>
    <lineage>
        <taxon>Eukaryota</taxon>
        <taxon>Viridiplantae</taxon>
        <taxon>Streptophyta</taxon>
        <taxon>Embryophyta</taxon>
        <taxon>Tracheophyta</taxon>
        <taxon>Spermatophyta</taxon>
        <taxon>Magnoliopsida</taxon>
        <taxon>Liliopsida</taxon>
        <taxon>Poales</taxon>
        <taxon>Poaceae</taxon>
        <taxon>PACMAD clade</taxon>
        <taxon>Panicoideae</taxon>
        <taxon>Panicodae</taxon>
        <taxon>Paniceae</taxon>
        <taxon>Anthephorinae</taxon>
        <taxon>Digitaria</taxon>
    </lineage>
</organism>
<evidence type="ECO:0000313" key="1">
    <source>
        <dbReference type="EMBL" id="KAF8648593.1"/>
    </source>
</evidence>
<protein>
    <recommendedName>
        <fullName evidence="3">F-box/kelch-repeat protein</fullName>
    </recommendedName>
</protein>
<dbReference type="OrthoDB" id="661607at2759"/>
<keyword evidence="2" id="KW-1185">Reference proteome</keyword>
<evidence type="ECO:0000313" key="2">
    <source>
        <dbReference type="Proteomes" id="UP000636709"/>
    </source>
</evidence>
<reference evidence="1" key="1">
    <citation type="submission" date="2020-07" db="EMBL/GenBank/DDBJ databases">
        <title>Genome sequence and genetic diversity analysis of an under-domesticated orphan crop, white fonio (Digitaria exilis).</title>
        <authorList>
            <person name="Bennetzen J.L."/>
            <person name="Chen S."/>
            <person name="Ma X."/>
            <person name="Wang X."/>
            <person name="Yssel A.E.J."/>
            <person name="Chaluvadi S.R."/>
            <person name="Johnson M."/>
            <person name="Gangashetty P."/>
            <person name="Hamidou F."/>
            <person name="Sanogo M.D."/>
            <person name="Zwaenepoel A."/>
            <person name="Wallace J."/>
            <person name="Van De Peer Y."/>
            <person name="Van Deynze A."/>
        </authorList>
    </citation>
    <scope>NUCLEOTIDE SEQUENCE</scope>
    <source>
        <tissue evidence="1">Leaves</tissue>
    </source>
</reference>
<name>A0A835A121_9POAL</name>
<evidence type="ECO:0008006" key="3">
    <source>
        <dbReference type="Google" id="ProtNLM"/>
    </source>
</evidence>
<comment type="caution">
    <text evidence="1">The sequence shown here is derived from an EMBL/GenBank/DDBJ whole genome shotgun (WGS) entry which is preliminary data.</text>
</comment>
<dbReference type="AlphaFoldDB" id="A0A835A121"/>
<accession>A0A835A121</accession>